<evidence type="ECO:0000256" key="1">
    <source>
        <dbReference type="PROSITE-ProRule" id="PRU00047"/>
    </source>
</evidence>
<keyword evidence="1" id="KW-0479">Metal-binding</keyword>
<organism evidence="3 4">
    <name type="scientific">Platanthera zijinensis</name>
    <dbReference type="NCBI Taxonomy" id="2320716"/>
    <lineage>
        <taxon>Eukaryota</taxon>
        <taxon>Viridiplantae</taxon>
        <taxon>Streptophyta</taxon>
        <taxon>Embryophyta</taxon>
        <taxon>Tracheophyta</taxon>
        <taxon>Spermatophyta</taxon>
        <taxon>Magnoliopsida</taxon>
        <taxon>Liliopsida</taxon>
        <taxon>Asparagales</taxon>
        <taxon>Orchidaceae</taxon>
        <taxon>Orchidoideae</taxon>
        <taxon>Orchideae</taxon>
        <taxon>Orchidinae</taxon>
        <taxon>Platanthera</taxon>
    </lineage>
</organism>
<comment type="caution">
    <text evidence="3">The sequence shown here is derived from an EMBL/GenBank/DDBJ whole genome shotgun (WGS) entry which is preliminary data.</text>
</comment>
<dbReference type="Pfam" id="PF00098">
    <property type="entry name" value="zf-CCHC"/>
    <property type="match status" value="1"/>
</dbReference>
<dbReference type="AlphaFoldDB" id="A0AAP0B7S3"/>
<dbReference type="EMBL" id="JBBWWQ010000014">
    <property type="protein sequence ID" value="KAK8931471.1"/>
    <property type="molecule type" value="Genomic_DNA"/>
</dbReference>
<accession>A0AAP0B7S3</accession>
<keyword evidence="4" id="KW-1185">Reference proteome</keyword>
<keyword evidence="1" id="KW-0863">Zinc-finger</keyword>
<dbReference type="SUPFAM" id="SSF57756">
    <property type="entry name" value="Retrovirus zinc finger-like domains"/>
    <property type="match status" value="1"/>
</dbReference>
<dbReference type="SMART" id="SM00343">
    <property type="entry name" value="ZnF_C2HC"/>
    <property type="match status" value="1"/>
</dbReference>
<gene>
    <name evidence="3" type="ORF">KSP39_PZI016311</name>
</gene>
<sequence>MNSELQKQHENMGCKEIDEHLKKMFQGQARQDRFDVTKALFQCKMGVRDSVGTHVLKMIGYIENLERLGFPLGQELTTDLILQSLPDSYEQFVLNYNMNEIDKTLPELLGMLRTAEINMKKAKPVSPILMVHKGKEKAKGSKKTKVGPKSHLEPKSIALMKKKSTVKEGKCHHCGKAGHWRRNCPSYIEGL</sequence>
<dbReference type="InterPro" id="IPR036875">
    <property type="entry name" value="Znf_CCHC_sf"/>
</dbReference>
<keyword evidence="1" id="KW-0862">Zinc</keyword>
<proteinExistence type="predicted"/>
<dbReference type="GO" id="GO:0008270">
    <property type="term" value="F:zinc ion binding"/>
    <property type="evidence" value="ECO:0007669"/>
    <property type="project" value="UniProtKB-KW"/>
</dbReference>
<dbReference type="PROSITE" id="PS50158">
    <property type="entry name" value="ZF_CCHC"/>
    <property type="match status" value="1"/>
</dbReference>
<dbReference type="GO" id="GO:0003676">
    <property type="term" value="F:nucleic acid binding"/>
    <property type="evidence" value="ECO:0007669"/>
    <property type="project" value="InterPro"/>
</dbReference>
<dbReference type="Proteomes" id="UP001418222">
    <property type="component" value="Unassembled WGS sequence"/>
</dbReference>
<reference evidence="3 4" key="1">
    <citation type="journal article" date="2022" name="Nat. Plants">
        <title>Genomes of leafy and leafless Platanthera orchids illuminate the evolution of mycoheterotrophy.</title>
        <authorList>
            <person name="Li M.H."/>
            <person name="Liu K.W."/>
            <person name="Li Z."/>
            <person name="Lu H.C."/>
            <person name="Ye Q.L."/>
            <person name="Zhang D."/>
            <person name="Wang J.Y."/>
            <person name="Li Y.F."/>
            <person name="Zhong Z.M."/>
            <person name="Liu X."/>
            <person name="Yu X."/>
            <person name="Liu D.K."/>
            <person name="Tu X.D."/>
            <person name="Liu B."/>
            <person name="Hao Y."/>
            <person name="Liao X.Y."/>
            <person name="Jiang Y.T."/>
            <person name="Sun W.H."/>
            <person name="Chen J."/>
            <person name="Chen Y.Q."/>
            <person name="Ai Y."/>
            <person name="Zhai J.W."/>
            <person name="Wu S.S."/>
            <person name="Zhou Z."/>
            <person name="Hsiao Y.Y."/>
            <person name="Wu W.L."/>
            <person name="Chen Y.Y."/>
            <person name="Lin Y.F."/>
            <person name="Hsu J.L."/>
            <person name="Li C.Y."/>
            <person name="Wang Z.W."/>
            <person name="Zhao X."/>
            <person name="Zhong W.Y."/>
            <person name="Ma X.K."/>
            <person name="Ma L."/>
            <person name="Huang J."/>
            <person name="Chen G.Z."/>
            <person name="Huang M.Z."/>
            <person name="Huang L."/>
            <person name="Peng D.H."/>
            <person name="Luo Y.B."/>
            <person name="Zou S.Q."/>
            <person name="Chen S.P."/>
            <person name="Lan S."/>
            <person name="Tsai W.C."/>
            <person name="Van de Peer Y."/>
            <person name="Liu Z.J."/>
        </authorList>
    </citation>
    <scope>NUCLEOTIDE SEQUENCE [LARGE SCALE GENOMIC DNA]</scope>
    <source>
        <strain evidence="3">Lor287</strain>
    </source>
</reference>
<evidence type="ECO:0000313" key="4">
    <source>
        <dbReference type="Proteomes" id="UP001418222"/>
    </source>
</evidence>
<dbReference type="Gene3D" id="4.10.60.10">
    <property type="entry name" value="Zinc finger, CCHC-type"/>
    <property type="match status" value="1"/>
</dbReference>
<name>A0AAP0B7S3_9ASPA</name>
<feature type="domain" description="CCHC-type" evidence="2">
    <location>
        <begin position="170"/>
        <end position="186"/>
    </location>
</feature>
<evidence type="ECO:0000259" key="2">
    <source>
        <dbReference type="PROSITE" id="PS50158"/>
    </source>
</evidence>
<protein>
    <recommendedName>
        <fullName evidence="2">CCHC-type domain-containing protein</fullName>
    </recommendedName>
</protein>
<evidence type="ECO:0000313" key="3">
    <source>
        <dbReference type="EMBL" id="KAK8931471.1"/>
    </source>
</evidence>
<dbReference type="Pfam" id="PF14223">
    <property type="entry name" value="Retrotran_gag_2"/>
    <property type="match status" value="1"/>
</dbReference>
<dbReference type="InterPro" id="IPR001878">
    <property type="entry name" value="Znf_CCHC"/>
</dbReference>